<dbReference type="STRING" id="1104324.P186_1862"/>
<dbReference type="OrthoDB" id="26561at2157"/>
<dbReference type="EMBL" id="CP003098">
    <property type="protein sequence ID" value="AET33264.1"/>
    <property type="molecule type" value="Genomic_DNA"/>
</dbReference>
<dbReference type="BioCyc" id="PSP1104324:GJSN-1820-MONOMER"/>
<dbReference type="AlphaFoldDB" id="G7VHH3"/>
<dbReference type="Proteomes" id="UP000005867">
    <property type="component" value="Chromosome"/>
</dbReference>
<name>G7VHH3_9CREN</name>
<accession>G7VHH3</accession>
<keyword evidence="2" id="KW-1185">Reference proteome</keyword>
<dbReference type="RefSeq" id="WP_014289089.1">
    <property type="nucleotide sequence ID" value="NC_016645.1"/>
</dbReference>
<dbReference type="GeneID" id="59388051"/>
<evidence type="ECO:0000313" key="2">
    <source>
        <dbReference type="Proteomes" id="UP000005867"/>
    </source>
</evidence>
<dbReference type="HOGENOM" id="CLU_204998_0_0_2"/>
<gene>
    <name evidence="1" type="ORF">P186_1862</name>
</gene>
<sequence length="45" mass="5176">MARRYCPTCRKTVDEDVAKEGSFVIKKCPQCGYIFAKYEVKSVVK</sequence>
<dbReference type="eggNOG" id="arCOG08322">
    <property type="taxonomic scope" value="Archaea"/>
</dbReference>
<protein>
    <submittedName>
        <fullName evidence="1">Uncharacterized protein</fullName>
    </submittedName>
</protein>
<organism evidence="1 2">
    <name type="scientific">Pyrobaculum ferrireducens</name>
    <dbReference type="NCBI Taxonomy" id="1104324"/>
    <lineage>
        <taxon>Archaea</taxon>
        <taxon>Thermoproteota</taxon>
        <taxon>Thermoprotei</taxon>
        <taxon>Thermoproteales</taxon>
        <taxon>Thermoproteaceae</taxon>
        <taxon>Pyrobaculum</taxon>
    </lineage>
</organism>
<dbReference type="KEGG" id="pyr:P186_1862"/>
<reference evidence="1 2" key="1">
    <citation type="journal article" date="2012" name="J. Bacteriol.">
        <title>Complete genome sequence of strain 1860, a crenarchaeon of the genus pyrobaculum able to grow with various electron acceptors.</title>
        <authorList>
            <person name="Mardanov A.V."/>
            <person name="Gumerov V.M."/>
            <person name="Slobodkina G.B."/>
            <person name="Beletsky A.V."/>
            <person name="Bonch-Osmolovskaya E.A."/>
            <person name="Ravin N.V."/>
            <person name="Skryabin K.G."/>
        </authorList>
    </citation>
    <scope>NUCLEOTIDE SEQUENCE [LARGE SCALE GENOMIC DNA]</scope>
    <source>
        <strain evidence="1 2">1860</strain>
    </source>
</reference>
<proteinExistence type="predicted"/>
<evidence type="ECO:0000313" key="1">
    <source>
        <dbReference type="EMBL" id="AET33264.1"/>
    </source>
</evidence>